<dbReference type="EMBL" id="QXFY01000253">
    <property type="protein sequence ID" value="KAE9350473.1"/>
    <property type="molecule type" value="Genomic_DNA"/>
</dbReference>
<dbReference type="Proteomes" id="UP000486351">
    <property type="component" value="Unassembled WGS sequence"/>
</dbReference>
<dbReference type="EMBL" id="QXFZ01000422">
    <property type="protein sequence ID" value="KAE9117103.1"/>
    <property type="molecule type" value="Genomic_DNA"/>
</dbReference>
<evidence type="ECO:0000313" key="3">
    <source>
        <dbReference type="EMBL" id="KAE9117103.1"/>
    </source>
</evidence>
<sequence length="36" mass="4053">MLTVAALFMLEERKLEYRLAFSSSESKLAIFSPVSS</sequence>
<evidence type="ECO:0000313" key="9">
    <source>
        <dbReference type="Proteomes" id="UP000429523"/>
    </source>
</evidence>
<evidence type="ECO:0000313" key="12">
    <source>
        <dbReference type="Proteomes" id="UP000440367"/>
    </source>
</evidence>
<evidence type="ECO:0000313" key="2">
    <source>
        <dbReference type="EMBL" id="KAE8985689.1"/>
    </source>
</evidence>
<dbReference type="EMBL" id="QXFW01001796">
    <property type="protein sequence ID" value="KAE8985689.1"/>
    <property type="molecule type" value="Genomic_DNA"/>
</dbReference>
<dbReference type="Proteomes" id="UP000429523">
    <property type="component" value="Unassembled WGS sequence"/>
</dbReference>
<evidence type="ECO:0000313" key="4">
    <source>
        <dbReference type="EMBL" id="KAE9150699.1"/>
    </source>
</evidence>
<evidence type="ECO:0000313" key="7">
    <source>
        <dbReference type="EMBL" id="KAE9324509.1"/>
    </source>
</evidence>
<dbReference type="Proteomes" id="UP000433483">
    <property type="component" value="Unassembled WGS sequence"/>
</dbReference>
<evidence type="ECO:0000313" key="10">
    <source>
        <dbReference type="Proteomes" id="UP000433483"/>
    </source>
</evidence>
<dbReference type="EMBL" id="QXGB01000200">
    <property type="protein sequence ID" value="KAE9225028.1"/>
    <property type="molecule type" value="Genomic_DNA"/>
</dbReference>
<accession>A0A6A3F2I6</accession>
<name>A0A6A3F2I6_9STRA</name>
<protein>
    <submittedName>
        <fullName evidence="1">Uncharacterized protein</fullName>
    </submittedName>
</protein>
<dbReference type="Proteomes" id="UP000437068">
    <property type="component" value="Unassembled WGS sequence"/>
</dbReference>
<evidence type="ECO:0000313" key="5">
    <source>
        <dbReference type="EMBL" id="KAE9225028.1"/>
    </source>
</evidence>
<dbReference type="EMBL" id="QXGD01000457">
    <property type="protein sequence ID" value="KAE9239083.1"/>
    <property type="molecule type" value="Genomic_DNA"/>
</dbReference>
<proteinExistence type="predicted"/>
<dbReference type="EMBL" id="QXGE01000106">
    <property type="protein sequence ID" value="KAE9324509.1"/>
    <property type="molecule type" value="Genomic_DNA"/>
</dbReference>
<dbReference type="Proteomes" id="UP000440367">
    <property type="component" value="Unassembled WGS sequence"/>
</dbReference>
<dbReference type="Proteomes" id="UP000460718">
    <property type="component" value="Unassembled WGS sequence"/>
</dbReference>
<evidence type="ECO:0000313" key="11">
    <source>
        <dbReference type="Proteomes" id="UP000437068"/>
    </source>
</evidence>
<evidence type="ECO:0000313" key="13">
    <source>
        <dbReference type="Proteomes" id="UP000440732"/>
    </source>
</evidence>
<dbReference type="Proteomes" id="UP000440732">
    <property type="component" value="Unassembled WGS sequence"/>
</dbReference>
<evidence type="ECO:0000313" key="8">
    <source>
        <dbReference type="EMBL" id="KAE9350473.1"/>
    </source>
</evidence>
<gene>
    <name evidence="7" type="ORF">PF001_g3376</name>
    <name evidence="6" type="ORF">PF002_g10454</name>
    <name evidence="5" type="ORF">PF005_g5702</name>
    <name evidence="4" type="ORF">PF006_g4944</name>
    <name evidence="3" type="ORF">PF007_g9423</name>
    <name evidence="8" type="ORF">PF008_g6428</name>
    <name evidence="1" type="ORF">PF009_g10532</name>
    <name evidence="2" type="ORF">PF011_g20290</name>
</gene>
<dbReference type="AlphaFoldDB" id="A0A6A3F2I6"/>
<evidence type="ECO:0000313" key="15">
    <source>
        <dbReference type="Proteomes" id="UP000460718"/>
    </source>
</evidence>
<evidence type="ECO:0000313" key="6">
    <source>
        <dbReference type="EMBL" id="KAE9239083.1"/>
    </source>
</evidence>
<evidence type="ECO:0000313" key="14">
    <source>
        <dbReference type="Proteomes" id="UP000441208"/>
    </source>
</evidence>
<reference evidence="9 10" key="1">
    <citation type="submission" date="2018-08" db="EMBL/GenBank/DDBJ databases">
        <title>Genomic investigation of the strawberry pathogen Phytophthora fragariae indicates pathogenicity is determined by transcriptional variation in three key races.</title>
        <authorList>
            <person name="Adams T.M."/>
            <person name="Armitage A.D."/>
            <person name="Sobczyk M.K."/>
            <person name="Bates H.J."/>
            <person name="Dunwell J.M."/>
            <person name="Nellist C.F."/>
            <person name="Harrison R.J."/>
        </authorList>
    </citation>
    <scope>NUCLEOTIDE SEQUENCE [LARGE SCALE GENOMIC DNA]</scope>
    <source>
        <strain evidence="7 11">A4</strain>
        <strain evidence="6 12">BC-1</strain>
        <strain evidence="5 10">NOV-27</strain>
        <strain evidence="4 13">NOV-5</strain>
        <strain evidence="3 14">NOV-71</strain>
        <strain evidence="8 16">NOV-77</strain>
        <strain evidence="1 9">NOV-9</strain>
        <strain evidence="2 15">SCRP245</strain>
    </source>
</reference>
<comment type="caution">
    <text evidence="1">The sequence shown here is derived from an EMBL/GenBank/DDBJ whole genome shotgun (WGS) entry which is preliminary data.</text>
</comment>
<dbReference type="EMBL" id="QXGA01000178">
    <property type="protein sequence ID" value="KAE9150699.1"/>
    <property type="molecule type" value="Genomic_DNA"/>
</dbReference>
<evidence type="ECO:0000313" key="16">
    <source>
        <dbReference type="Proteomes" id="UP000486351"/>
    </source>
</evidence>
<dbReference type="Proteomes" id="UP000441208">
    <property type="component" value="Unassembled WGS sequence"/>
</dbReference>
<dbReference type="EMBL" id="QXGF01000476">
    <property type="protein sequence ID" value="KAE8939629.1"/>
    <property type="molecule type" value="Genomic_DNA"/>
</dbReference>
<keyword evidence="10" id="KW-1185">Reference proteome</keyword>
<organism evidence="1 9">
    <name type="scientific">Phytophthora fragariae</name>
    <dbReference type="NCBI Taxonomy" id="53985"/>
    <lineage>
        <taxon>Eukaryota</taxon>
        <taxon>Sar</taxon>
        <taxon>Stramenopiles</taxon>
        <taxon>Oomycota</taxon>
        <taxon>Peronosporomycetes</taxon>
        <taxon>Peronosporales</taxon>
        <taxon>Peronosporaceae</taxon>
        <taxon>Phytophthora</taxon>
    </lineage>
</organism>
<evidence type="ECO:0000313" key="1">
    <source>
        <dbReference type="EMBL" id="KAE8939629.1"/>
    </source>
</evidence>